<evidence type="ECO:0000313" key="1">
    <source>
        <dbReference type="EMBL" id="QHU21501.1"/>
    </source>
</evidence>
<proteinExistence type="predicted"/>
<name>A0A6C0KW66_9ZZZZ</name>
<accession>A0A6C0KW66</accession>
<dbReference type="AlphaFoldDB" id="A0A6C0KW66"/>
<protein>
    <submittedName>
        <fullName evidence="1">Uncharacterized protein</fullName>
    </submittedName>
</protein>
<dbReference type="EMBL" id="MN740990">
    <property type="protein sequence ID" value="QHU21501.1"/>
    <property type="molecule type" value="Genomic_DNA"/>
</dbReference>
<sequence>MKDNLDYFYVKSNLYYAPDSSCDITYPYILFRLEIKEVIKTYSPKGLNFKDYHYIFKETLIFKDFKNNNQINNYVDNEYAEIFICRNNEDKTLCLFDNSSCGLSPKSIINFGKHDDMDNLFIFYNDIKLDVKTLEDALKEILFIVLVKEY</sequence>
<reference evidence="1" key="1">
    <citation type="journal article" date="2020" name="Nature">
        <title>Giant virus diversity and host interactions through global metagenomics.</title>
        <authorList>
            <person name="Schulz F."/>
            <person name="Roux S."/>
            <person name="Paez-Espino D."/>
            <person name="Jungbluth S."/>
            <person name="Walsh D.A."/>
            <person name="Denef V.J."/>
            <person name="McMahon K.D."/>
            <person name="Konstantinidis K.T."/>
            <person name="Eloe-Fadrosh E.A."/>
            <person name="Kyrpides N.C."/>
            <person name="Woyke T."/>
        </authorList>
    </citation>
    <scope>NUCLEOTIDE SEQUENCE</scope>
    <source>
        <strain evidence="1">GVMAG-S-3300013094-109</strain>
    </source>
</reference>
<organism evidence="1">
    <name type="scientific">viral metagenome</name>
    <dbReference type="NCBI Taxonomy" id="1070528"/>
    <lineage>
        <taxon>unclassified sequences</taxon>
        <taxon>metagenomes</taxon>
        <taxon>organismal metagenomes</taxon>
    </lineage>
</organism>